<dbReference type="Gene3D" id="3.40.50.720">
    <property type="entry name" value="NAD(P)-binding Rossmann-like Domain"/>
    <property type="match status" value="1"/>
</dbReference>
<evidence type="ECO:0000256" key="4">
    <source>
        <dbReference type="ARBA" id="ARBA00023002"/>
    </source>
</evidence>
<dbReference type="GO" id="GO:0000166">
    <property type="term" value="F:nucleotide binding"/>
    <property type="evidence" value="ECO:0007669"/>
    <property type="project" value="UniProtKB-KW"/>
</dbReference>
<dbReference type="PANTHER" id="PTHR45348:SF6">
    <property type="entry name" value="TRANS-ENOYL REDUCTASE APDC"/>
    <property type="match status" value="1"/>
</dbReference>
<organism evidence="6 7">
    <name type="scientific">Talaromyces rugulosus</name>
    <name type="common">Penicillium rugulosum</name>
    <dbReference type="NCBI Taxonomy" id="121627"/>
    <lineage>
        <taxon>Eukaryota</taxon>
        <taxon>Fungi</taxon>
        <taxon>Dikarya</taxon>
        <taxon>Ascomycota</taxon>
        <taxon>Pezizomycotina</taxon>
        <taxon>Eurotiomycetes</taxon>
        <taxon>Eurotiomycetidae</taxon>
        <taxon>Eurotiales</taxon>
        <taxon>Trichocomaceae</taxon>
        <taxon>Talaromyces</taxon>
        <taxon>Talaromyces sect. Islandici</taxon>
    </lineage>
</organism>
<dbReference type="SMART" id="SM00829">
    <property type="entry name" value="PKS_ER"/>
    <property type="match status" value="1"/>
</dbReference>
<proteinExistence type="inferred from homology"/>
<gene>
    <name evidence="6" type="ORF">TRUGW13939_10311</name>
</gene>
<evidence type="ECO:0000313" key="7">
    <source>
        <dbReference type="Proteomes" id="UP000509510"/>
    </source>
</evidence>
<dbReference type="KEGG" id="trg:TRUGW13939_10311"/>
<reference evidence="7" key="1">
    <citation type="submission" date="2020-06" db="EMBL/GenBank/DDBJ databases">
        <title>A chromosome-scale genome assembly of Talaromyces rugulosus W13939.</title>
        <authorList>
            <person name="Wang B."/>
            <person name="Guo L."/>
            <person name="Ye K."/>
            <person name="Wang L."/>
        </authorList>
    </citation>
    <scope>NUCLEOTIDE SEQUENCE [LARGE SCALE GENOMIC DNA]</scope>
    <source>
        <strain evidence="7">W13939</strain>
    </source>
</reference>
<dbReference type="Pfam" id="PF08240">
    <property type="entry name" value="ADH_N"/>
    <property type="match status" value="1"/>
</dbReference>
<keyword evidence="7" id="KW-1185">Reference proteome</keyword>
<dbReference type="GeneID" id="55997791"/>
<comment type="similarity">
    <text evidence="1">Belongs to the zinc-containing alcohol dehydrogenase family.</text>
</comment>
<evidence type="ECO:0000259" key="5">
    <source>
        <dbReference type="SMART" id="SM00829"/>
    </source>
</evidence>
<dbReference type="RefSeq" id="XP_035349316.1">
    <property type="nucleotide sequence ID" value="XM_035493423.1"/>
</dbReference>
<dbReference type="InterPro" id="IPR047122">
    <property type="entry name" value="Trans-enoyl_RdTase-like"/>
</dbReference>
<accession>A0A7H8R9V3</accession>
<evidence type="ECO:0000256" key="2">
    <source>
        <dbReference type="ARBA" id="ARBA00022741"/>
    </source>
</evidence>
<dbReference type="Gene3D" id="3.90.180.10">
    <property type="entry name" value="Medium-chain alcohol dehydrogenases, catalytic domain"/>
    <property type="match status" value="1"/>
</dbReference>
<dbReference type="PANTHER" id="PTHR45348">
    <property type="entry name" value="HYPOTHETICAL OXIDOREDUCTASE (EUROFUNG)"/>
    <property type="match status" value="1"/>
</dbReference>
<dbReference type="InterPro" id="IPR011032">
    <property type="entry name" value="GroES-like_sf"/>
</dbReference>
<dbReference type="InterPro" id="IPR020843">
    <property type="entry name" value="ER"/>
</dbReference>
<dbReference type="SUPFAM" id="SSF51735">
    <property type="entry name" value="NAD(P)-binding Rossmann-fold domains"/>
    <property type="match status" value="1"/>
</dbReference>
<sequence length="367" mass="39710">MSLPQKTTSKVPRLQRALVATGPGSLALKTVAVPRITSEEVLVRTAAVALNPSDHKLLDQSTTAGAISGSDFAGVVVHVGSSVKDRMSVGDRVFGIVFGANPGRPGNGAFAQYVAAPADLCMHVPDGMDMATAASMGMGLMTTGLALRSLGLRWDRLAEENDDSDDERHSPYVLVHGGATATGTIAIQILRQAGYLPVATCSPTNFDLVTDRGAVAGFDYNSASCANDIRRYTKGRLRYALDCIGNEATMILCYCALGDGASYYTTLEQYSRRLTIRRRDVTPDWILGWTLLGDEVQLAGAYYREARPDDRQFGRDWAVLMESLLEQARVRPHPIEATAQGTFMAVIPRLDLLRKKMVKGKKIVVKV</sequence>
<evidence type="ECO:0000256" key="1">
    <source>
        <dbReference type="ARBA" id="ARBA00008072"/>
    </source>
</evidence>
<dbReference type="InterPro" id="IPR036291">
    <property type="entry name" value="NAD(P)-bd_dom_sf"/>
</dbReference>
<keyword evidence="4" id="KW-0560">Oxidoreductase</keyword>
<dbReference type="GO" id="GO:0016651">
    <property type="term" value="F:oxidoreductase activity, acting on NAD(P)H"/>
    <property type="evidence" value="ECO:0007669"/>
    <property type="project" value="InterPro"/>
</dbReference>
<keyword evidence="3" id="KW-0521">NADP</keyword>
<dbReference type="EMBL" id="CP055902">
    <property type="protein sequence ID" value="QKX63142.1"/>
    <property type="molecule type" value="Genomic_DNA"/>
</dbReference>
<dbReference type="AlphaFoldDB" id="A0A7H8R9V3"/>
<dbReference type="CDD" id="cd08249">
    <property type="entry name" value="enoyl_reductase_like"/>
    <property type="match status" value="1"/>
</dbReference>
<feature type="domain" description="Enoyl reductase (ER)" evidence="5">
    <location>
        <begin position="22"/>
        <end position="347"/>
    </location>
</feature>
<dbReference type="InterPro" id="IPR013154">
    <property type="entry name" value="ADH-like_N"/>
</dbReference>
<dbReference type="Proteomes" id="UP000509510">
    <property type="component" value="Chromosome V"/>
</dbReference>
<keyword evidence="2" id="KW-0547">Nucleotide-binding</keyword>
<evidence type="ECO:0000313" key="6">
    <source>
        <dbReference type="EMBL" id="QKX63142.1"/>
    </source>
</evidence>
<protein>
    <recommendedName>
        <fullName evidence="5">Enoyl reductase (ER) domain-containing protein</fullName>
    </recommendedName>
</protein>
<dbReference type="SUPFAM" id="SSF50129">
    <property type="entry name" value="GroES-like"/>
    <property type="match status" value="1"/>
</dbReference>
<evidence type="ECO:0000256" key="3">
    <source>
        <dbReference type="ARBA" id="ARBA00022857"/>
    </source>
</evidence>
<dbReference type="OrthoDB" id="48317at2759"/>
<name>A0A7H8R9V3_TALRU</name>